<dbReference type="EMBL" id="JAAVJR010000001">
    <property type="protein sequence ID" value="NJW51660.1"/>
    <property type="molecule type" value="Genomic_DNA"/>
</dbReference>
<dbReference type="Gene3D" id="2.60.40.790">
    <property type="match status" value="1"/>
</dbReference>
<sequence>MNLIKRNTDNWLPSIFDDMFKTDWMDNGNSGYNRIGTSVPAVNISETDDEFSLEVAAPGKTKKDFNLELDNGVLTISSEDKREEEKKDSNGRFTRREFSYSSFKRAFSLPESVDSEKISAEYKEGVLKIKLPKREEAKVQAKKLIDIK</sequence>
<organism evidence="4 5">
    <name type="scientific">Salinimicrobium oceani</name>
    <dbReference type="NCBI Taxonomy" id="2722702"/>
    <lineage>
        <taxon>Bacteria</taxon>
        <taxon>Pseudomonadati</taxon>
        <taxon>Bacteroidota</taxon>
        <taxon>Flavobacteriia</taxon>
        <taxon>Flavobacteriales</taxon>
        <taxon>Flavobacteriaceae</taxon>
        <taxon>Salinimicrobium</taxon>
    </lineage>
</organism>
<gene>
    <name evidence="4" type="ORF">HC175_01860</name>
</gene>
<feature type="domain" description="SHSP" evidence="3">
    <location>
        <begin position="33"/>
        <end position="148"/>
    </location>
</feature>
<keyword evidence="5" id="KW-1185">Reference proteome</keyword>
<dbReference type="RefSeq" id="WP_168136811.1">
    <property type="nucleotide sequence ID" value="NZ_JAAVJR010000001.1"/>
</dbReference>
<comment type="caution">
    <text evidence="4">The sequence shown here is derived from an EMBL/GenBank/DDBJ whole genome shotgun (WGS) entry which is preliminary data.</text>
</comment>
<dbReference type="InterPro" id="IPR031107">
    <property type="entry name" value="Small_HSP"/>
</dbReference>
<dbReference type="Pfam" id="PF00011">
    <property type="entry name" value="HSP20"/>
    <property type="match status" value="1"/>
</dbReference>
<protein>
    <submittedName>
        <fullName evidence="4">Hsp20/alpha crystallin family protein</fullName>
    </submittedName>
</protein>
<evidence type="ECO:0000313" key="4">
    <source>
        <dbReference type="EMBL" id="NJW51660.1"/>
    </source>
</evidence>
<dbReference type="CDD" id="cd06464">
    <property type="entry name" value="ACD_sHsps-like"/>
    <property type="match status" value="1"/>
</dbReference>
<proteinExistence type="inferred from homology"/>
<comment type="similarity">
    <text evidence="1 2">Belongs to the small heat shock protein (HSP20) family.</text>
</comment>
<dbReference type="Proteomes" id="UP000703674">
    <property type="component" value="Unassembled WGS sequence"/>
</dbReference>
<name>A0ABX1CUU1_9FLAO</name>
<evidence type="ECO:0000313" key="5">
    <source>
        <dbReference type="Proteomes" id="UP000703674"/>
    </source>
</evidence>
<dbReference type="InterPro" id="IPR002068">
    <property type="entry name" value="A-crystallin/Hsp20_dom"/>
</dbReference>
<dbReference type="InterPro" id="IPR008978">
    <property type="entry name" value="HSP20-like_chaperone"/>
</dbReference>
<dbReference type="PANTHER" id="PTHR11527">
    <property type="entry name" value="HEAT-SHOCK PROTEIN 20 FAMILY MEMBER"/>
    <property type="match status" value="1"/>
</dbReference>
<reference evidence="4 5" key="1">
    <citation type="submission" date="2020-03" db="EMBL/GenBank/DDBJ databases">
        <title>Salinimicrobium sp. nov, isolated from SCS.</title>
        <authorList>
            <person name="Cao W.R."/>
        </authorList>
    </citation>
    <scope>NUCLEOTIDE SEQUENCE [LARGE SCALE GENOMIC DNA]</scope>
    <source>
        <strain evidence="5">J15B91</strain>
    </source>
</reference>
<evidence type="ECO:0000256" key="2">
    <source>
        <dbReference type="RuleBase" id="RU003616"/>
    </source>
</evidence>
<accession>A0ABX1CUU1</accession>
<evidence type="ECO:0000259" key="3">
    <source>
        <dbReference type="PROSITE" id="PS01031"/>
    </source>
</evidence>
<dbReference type="PROSITE" id="PS01031">
    <property type="entry name" value="SHSP"/>
    <property type="match status" value="1"/>
</dbReference>
<dbReference type="SUPFAM" id="SSF49764">
    <property type="entry name" value="HSP20-like chaperones"/>
    <property type="match status" value="1"/>
</dbReference>
<evidence type="ECO:0000256" key="1">
    <source>
        <dbReference type="PROSITE-ProRule" id="PRU00285"/>
    </source>
</evidence>